<comment type="caution">
    <text evidence="1">The sequence shown here is derived from an EMBL/GenBank/DDBJ whole genome shotgun (WGS) entry which is preliminary data.</text>
</comment>
<sequence length="101" mass="11647">MRTTPEVQMALRRKVRQETSALVVFHKKTFYLKTVNNTLQLALGWSISFTSHVYVPTAQPKLVIWRQQLQRLCLETCAVAHLTYPFLPLVCLFSGSIRGRL</sequence>
<dbReference type="EMBL" id="BGPR01020106">
    <property type="protein sequence ID" value="GBN83819.1"/>
    <property type="molecule type" value="Genomic_DNA"/>
</dbReference>
<dbReference type="Proteomes" id="UP000499080">
    <property type="component" value="Unassembled WGS sequence"/>
</dbReference>
<evidence type="ECO:0000313" key="1">
    <source>
        <dbReference type="EMBL" id="GBN83819.1"/>
    </source>
</evidence>
<evidence type="ECO:0000313" key="2">
    <source>
        <dbReference type="Proteomes" id="UP000499080"/>
    </source>
</evidence>
<reference evidence="1 2" key="1">
    <citation type="journal article" date="2019" name="Sci. Rep.">
        <title>Orb-weaving spider Araneus ventricosus genome elucidates the spidroin gene catalogue.</title>
        <authorList>
            <person name="Kono N."/>
            <person name="Nakamura H."/>
            <person name="Ohtoshi R."/>
            <person name="Moran D.A.P."/>
            <person name="Shinohara A."/>
            <person name="Yoshida Y."/>
            <person name="Fujiwara M."/>
            <person name="Mori M."/>
            <person name="Tomita M."/>
            <person name="Arakawa K."/>
        </authorList>
    </citation>
    <scope>NUCLEOTIDE SEQUENCE [LARGE SCALE GENOMIC DNA]</scope>
</reference>
<proteinExistence type="predicted"/>
<protein>
    <submittedName>
        <fullName evidence="1">Uncharacterized protein</fullName>
    </submittedName>
</protein>
<name>A0A4Y2S955_ARAVE</name>
<accession>A0A4Y2S955</accession>
<keyword evidence="2" id="KW-1185">Reference proteome</keyword>
<gene>
    <name evidence="1" type="ORF">AVEN_90849_1</name>
</gene>
<organism evidence="1 2">
    <name type="scientific">Araneus ventricosus</name>
    <name type="common">Orbweaver spider</name>
    <name type="synonym">Epeira ventricosa</name>
    <dbReference type="NCBI Taxonomy" id="182803"/>
    <lineage>
        <taxon>Eukaryota</taxon>
        <taxon>Metazoa</taxon>
        <taxon>Ecdysozoa</taxon>
        <taxon>Arthropoda</taxon>
        <taxon>Chelicerata</taxon>
        <taxon>Arachnida</taxon>
        <taxon>Araneae</taxon>
        <taxon>Araneomorphae</taxon>
        <taxon>Entelegynae</taxon>
        <taxon>Araneoidea</taxon>
        <taxon>Araneidae</taxon>
        <taxon>Araneus</taxon>
    </lineage>
</organism>
<dbReference type="AlphaFoldDB" id="A0A4Y2S955"/>